<keyword evidence="6 10" id="KW-0432">Leucine biosynthesis</keyword>
<comment type="catalytic activity">
    <reaction evidence="1 10">
        <text>(2R,3S)-3-isopropylmalate = (2S)-2-isopropylmalate</text>
        <dbReference type="Rhea" id="RHEA:32287"/>
        <dbReference type="ChEBI" id="CHEBI:1178"/>
        <dbReference type="ChEBI" id="CHEBI:35121"/>
        <dbReference type="EC" id="4.2.1.33"/>
    </reaction>
</comment>
<dbReference type="PANTHER" id="PTHR43345:SF5">
    <property type="entry name" value="3-ISOPROPYLMALATE DEHYDRATASE SMALL SUBUNIT"/>
    <property type="match status" value="1"/>
</dbReference>
<evidence type="ECO:0000256" key="1">
    <source>
        <dbReference type="ARBA" id="ARBA00000491"/>
    </source>
</evidence>
<protein>
    <recommendedName>
        <fullName evidence="10">3-isopropylmalate dehydratase small subunit</fullName>
        <ecNumber evidence="10">4.2.1.33</ecNumber>
    </recommendedName>
    <alternativeName>
        <fullName evidence="10">Alpha-IPM isomerase</fullName>
        <shortName evidence="10">IPMI</shortName>
    </alternativeName>
    <alternativeName>
        <fullName evidence="10">Isopropylmalate isomerase</fullName>
    </alternativeName>
</protein>
<evidence type="ECO:0000256" key="3">
    <source>
        <dbReference type="ARBA" id="ARBA00004729"/>
    </source>
</evidence>
<comment type="subunit">
    <text evidence="5 10">Heterodimer of LeuC and LeuD.</text>
</comment>
<feature type="domain" description="Aconitase A/isopropylmalate dehydratase small subunit swivel" evidence="11">
    <location>
        <begin position="1"/>
        <end position="133"/>
    </location>
</feature>
<dbReference type="RefSeq" id="WP_155318911.1">
    <property type="nucleotide sequence ID" value="NZ_AP021874.1"/>
</dbReference>
<evidence type="ECO:0000256" key="6">
    <source>
        <dbReference type="ARBA" id="ARBA00022430"/>
    </source>
</evidence>
<comment type="similarity">
    <text evidence="4 10">Belongs to the LeuD family. LeuD type 1 subfamily.</text>
</comment>
<comment type="pathway">
    <text evidence="3 10">Amino-acid biosynthesis; L-leucine biosynthesis; L-leucine from 3-methyl-2-oxobutanoate: step 2/4.</text>
</comment>
<dbReference type="OrthoDB" id="9777465at2"/>
<reference evidence="12 13" key="1">
    <citation type="submission" date="2019-11" db="EMBL/GenBank/DDBJ databases">
        <title>Comparative genomics of hydrocarbon-degrading Desulfosarcina strains.</title>
        <authorList>
            <person name="Watanabe M."/>
            <person name="Kojima H."/>
            <person name="Fukui M."/>
        </authorList>
    </citation>
    <scope>NUCLEOTIDE SEQUENCE [LARGE SCALE GENOMIC DNA]</scope>
    <source>
        <strain evidence="12 13">PL12</strain>
    </source>
</reference>
<dbReference type="PANTHER" id="PTHR43345">
    <property type="entry name" value="3-ISOPROPYLMALATE DEHYDRATASE SMALL SUBUNIT 2-RELATED-RELATED"/>
    <property type="match status" value="1"/>
</dbReference>
<keyword evidence="13" id="KW-1185">Reference proteome</keyword>
<keyword evidence="9 10" id="KW-0100">Branched-chain amino acid biosynthesis</keyword>
<organism evidence="12 13">
    <name type="scientific">Desulfosarcina alkanivorans</name>
    <dbReference type="NCBI Taxonomy" id="571177"/>
    <lineage>
        <taxon>Bacteria</taxon>
        <taxon>Pseudomonadati</taxon>
        <taxon>Thermodesulfobacteriota</taxon>
        <taxon>Desulfobacteria</taxon>
        <taxon>Desulfobacterales</taxon>
        <taxon>Desulfosarcinaceae</taxon>
        <taxon>Desulfosarcina</taxon>
    </lineage>
</organism>
<comment type="function">
    <text evidence="2 10">Catalyzes the isomerization between 2-isopropylmalate and 3-isopropylmalate, via the formation of 2-isopropylmaleate.</text>
</comment>
<evidence type="ECO:0000256" key="2">
    <source>
        <dbReference type="ARBA" id="ARBA00002695"/>
    </source>
</evidence>
<sequence>MEPFTTHTGIVATLDRANVDTDAIIPKQFLKSIKRTGYGPNAFFDWRYLPDGGLDMTFDLNQPRFKGRSILVTRNNFGCGSSREHAVWALEQDGYRVVIAPARTVDGKRLPGFADIFRNNTTKNGMLAIELSEAEVDAIFDMVAEHSGLTATVDLPDQHVVLHTPSPRRFVFEIDAGAKQQLLGGLDDIDLTIGYEADISRFEAQYDPLNPQR</sequence>
<proteinExistence type="inferred from homology"/>
<dbReference type="GO" id="GO:0003861">
    <property type="term" value="F:3-isopropylmalate dehydratase activity"/>
    <property type="evidence" value="ECO:0007669"/>
    <property type="project" value="UniProtKB-UniRule"/>
</dbReference>
<dbReference type="Pfam" id="PF00694">
    <property type="entry name" value="Aconitase_C"/>
    <property type="match status" value="1"/>
</dbReference>
<dbReference type="GO" id="GO:0009098">
    <property type="term" value="P:L-leucine biosynthetic process"/>
    <property type="evidence" value="ECO:0007669"/>
    <property type="project" value="UniProtKB-UniRule"/>
</dbReference>
<dbReference type="AlphaFoldDB" id="A0A5K7YRP7"/>
<accession>A0A5K7YRP7</accession>
<evidence type="ECO:0000313" key="12">
    <source>
        <dbReference type="EMBL" id="BBO71015.1"/>
    </source>
</evidence>
<dbReference type="InterPro" id="IPR050075">
    <property type="entry name" value="LeuD"/>
</dbReference>
<dbReference type="Gene3D" id="3.20.19.10">
    <property type="entry name" value="Aconitase, domain 4"/>
    <property type="match status" value="1"/>
</dbReference>
<dbReference type="InterPro" id="IPR000573">
    <property type="entry name" value="AconitaseA/IPMdHydase_ssu_swvl"/>
</dbReference>
<keyword evidence="7 10" id="KW-0028">Amino-acid biosynthesis</keyword>
<dbReference type="KEGG" id="dalk:DSCA_49450"/>
<dbReference type="EMBL" id="AP021874">
    <property type="protein sequence ID" value="BBO71015.1"/>
    <property type="molecule type" value="Genomic_DNA"/>
</dbReference>
<dbReference type="InterPro" id="IPR033940">
    <property type="entry name" value="IPMI_Swivel"/>
</dbReference>
<dbReference type="EC" id="4.2.1.33" evidence="10"/>
<name>A0A5K7YRP7_9BACT</name>
<evidence type="ECO:0000256" key="5">
    <source>
        <dbReference type="ARBA" id="ARBA00011271"/>
    </source>
</evidence>
<keyword evidence="8 10" id="KW-0456">Lyase</keyword>
<dbReference type="NCBIfam" id="NF002458">
    <property type="entry name" value="PRK01641.1"/>
    <property type="match status" value="1"/>
</dbReference>
<evidence type="ECO:0000256" key="9">
    <source>
        <dbReference type="ARBA" id="ARBA00023304"/>
    </source>
</evidence>
<gene>
    <name evidence="12" type="primary">leuD_2</name>
    <name evidence="10" type="synonym">leuD</name>
    <name evidence="12" type="ORF">DSCA_49450</name>
</gene>
<evidence type="ECO:0000256" key="10">
    <source>
        <dbReference type="HAMAP-Rule" id="MF_01031"/>
    </source>
</evidence>
<dbReference type="GO" id="GO:0009316">
    <property type="term" value="C:3-isopropylmalate dehydratase complex"/>
    <property type="evidence" value="ECO:0007669"/>
    <property type="project" value="InterPro"/>
</dbReference>
<dbReference type="NCBIfam" id="TIGR00171">
    <property type="entry name" value="leuD"/>
    <property type="match status" value="1"/>
</dbReference>
<dbReference type="InterPro" id="IPR004431">
    <property type="entry name" value="3-IsopropMal_deHydase_ssu"/>
</dbReference>
<dbReference type="FunFam" id="3.20.19.10:FF:000003">
    <property type="entry name" value="3-isopropylmalate dehydratase small subunit"/>
    <property type="match status" value="1"/>
</dbReference>
<evidence type="ECO:0000313" key="13">
    <source>
        <dbReference type="Proteomes" id="UP000427906"/>
    </source>
</evidence>
<dbReference type="InterPro" id="IPR015928">
    <property type="entry name" value="Aconitase/3IPM_dehydase_swvl"/>
</dbReference>
<dbReference type="UniPathway" id="UPA00048">
    <property type="reaction ID" value="UER00071"/>
</dbReference>
<dbReference type="HAMAP" id="MF_01031">
    <property type="entry name" value="LeuD_type1"/>
    <property type="match status" value="1"/>
</dbReference>
<dbReference type="SUPFAM" id="SSF52016">
    <property type="entry name" value="LeuD/IlvD-like"/>
    <property type="match status" value="1"/>
</dbReference>
<dbReference type="Proteomes" id="UP000427906">
    <property type="component" value="Chromosome"/>
</dbReference>
<evidence type="ECO:0000259" key="11">
    <source>
        <dbReference type="Pfam" id="PF00694"/>
    </source>
</evidence>
<evidence type="ECO:0000256" key="4">
    <source>
        <dbReference type="ARBA" id="ARBA00009845"/>
    </source>
</evidence>
<evidence type="ECO:0000256" key="7">
    <source>
        <dbReference type="ARBA" id="ARBA00022605"/>
    </source>
</evidence>
<evidence type="ECO:0000256" key="8">
    <source>
        <dbReference type="ARBA" id="ARBA00023239"/>
    </source>
</evidence>
<dbReference type="CDD" id="cd01577">
    <property type="entry name" value="IPMI_Swivel"/>
    <property type="match status" value="1"/>
</dbReference>